<dbReference type="Proteomes" id="UP000299102">
    <property type="component" value="Unassembled WGS sequence"/>
</dbReference>
<comment type="caution">
    <text evidence="1">The sequence shown here is derived from an EMBL/GenBank/DDBJ whole genome shotgun (WGS) entry which is preliminary data.</text>
</comment>
<sequence length="81" mass="9036">MREVEYSAKIYSVNKGRRPRDSGVGVPARPAGRAARHAHSHSLYCLGRITNVNTGDISTQMFQRYVLCLSAPQRADEYLNA</sequence>
<keyword evidence="2" id="KW-1185">Reference proteome</keyword>
<name>A0A4C1T7L6_EUMVA</name>
<evidence type="ECO:0000313" key="2">
    <source>
        <dbReference type="Proteomes" id="UP000299102"/>
    </source>
</evidence>
<dbReference type="AlphaFoldDB" id="A0A4C1T7L6"/>
<proteinExistence type="predicted"/>
<dbReference type="EMBL" id="BGZK01004645">
    <property type="protein sequence ID" value="GBP10124.1"/>
    <property type="molecule type" value="Genomic_DNA"/>
</dbReference>
<gene>
    <name evidence="1" type="ORF">EVAR_101118_1</name>
</gene>
<accession>A0A4C1T7L6</accession>
<reference evidence="1 2" key="1">
    <citation type="journal article" date="2019" name="Commun. Biol.">
        <title>The bagworm genome reveals a unique fibroin gene that provides high tensile strength.</title>
        <authorList>
            <person name="Kono N."/>
            <person name="Nakamura H."/>
            <person name="Ohtoshi R."/>
            <person name="Tomita M."/>
            <person name="Numata K."/>
            <person name="Arakawa K."/>
        </authorList>
    </citation>
    <scope>NUCLEOTIDE SEQUENCE [LARGE SCALE GENOMIC DNA]</scope>
</reference>
<protein>
    <submittedName>
        <fullName evidence="1">Uncharacterized protein</fullName>
    </submittedName>
</protein>
<organism evidence="1 2">
    <name type="scientific">Eumeta variegata</name>
    <name type="common">Bagworm moth</name>
    <name type="synonym">Eumeta japonica</name>
    <dbReference type="NCBI Taxonomy" id="151549"/>
    <lineage>
        <taxon>Eukaryota</taxon>
        <taxon>Metazoa</taxon>
        <taxon>Ecdysozoa</taxon>
        <taxon>Arthropoda</taxon>
        <taxon>Hexapoda</taxon>
        <taxon>Insecta</taxon>
        <taxon>Pterygota</taxon>
        <taxon>Neoptera</taxon>
        <taxon>Endopterygota</taxon>
        <taxon>Lepidoptera</taxon>
        <taxon>Glossata</taxon>
        <taxon>Ditrysia</taxon>
        <taxon>Tineoidea</taxon>
        <taxon>Psychidae</taxon>
        <taxon>Oiketicinae</taxon>
        <taxon>Eumeta</taxon>
    </lineage>
</organism>
<evidence type="ECO:0000313" key="1">
    <source>
        <dbReference type="EMBL" id="GBP10124.1"/>
    </source>
</evidence>